<evidence type="ECO:0000256" key="4">
    <source>
        <dbReference type="ARBA" id="ARBA00023136"/>
    </source>
</evidence>
<keyword evidence="3" id="KW-1133">Transmembrane helix</keyword>
<keyword evidence="2" id="KW-0812">Transmembrane</keyword>
<dbReference type="PROSITE" id="PS00154">
    <property type="entry name" value="ATPASE_E1_E2"/>
    <property type="match status" value="1"/>
</dbReference>
<dbReference type="SUPFAM" id="SSF81660">
    <property type="entry name" value="Metal cation-transporting ATPase, ATP-binding domain N"/>
    <property type="match status" value="1"/>
</dbReference>
<accession>B3SI02</accession>
<feature type="non-terminal residue" evidence="5">
    <location>
        <position position="1"/>
    </location>
</feature>
<sequence>DKTGTLTTNQMSVCRMFILDKVEGDTCSLNEFTCHQYDGLVELATICALCKIVEFLQSFDEITAMTGDGAN</sequence>
<dbReference type="GO" id="GO:0016020">
    <property type="term" value="C:membrane"/>
    <property type="evidence" value="ECO:0007669"/>
    <property type="project" value="UniProtKB-SubCell"/>
</dbReference>
<organism evidence="5">
    <name type="scientific">Cavia porcellus</name>
    <name type="common">Guinea pig</name>
    <dbReference type="NCBI Taxonomy" id="10141"/>
    <lineage>
        <taxon>Eukaryota</taxon>
        <taxon>Metazoa</taxon>
        <taxon>Chordata</taxon>
        <taxon>Craniata</taxon>
        <taxon>Vertebrata</taxon>
        <taxon>Euteleostomi</taxon>
        <taxon>Mammalia</taxon>
        <taxon>Eutheria</taxon>
        <taxon>Euarchontoglires</taxon>
        <taxon>Glires</taxon>
        <taxon>Rodentia</taxon>
        <taxon>Hystricomorpha</taxon>
        <taxon>Caviidae</taxon>
        <taxon>Cavia</taxon>
    </lineage>
</organism>
<evidence type="ECO:0000256" key="1">
    <source>
        <dbReference type="ARBA" id="ARBA00004370"/>
    </source>
</evidence>
<dbReference type="EMBL" id="EF489484">
    <property type="protein sequence ID" value="ACB20767.1"/>
    <property type="molecule type" value="mRNA"/>
</dbReference>
<evidence type="ECO:0000256" key="3">
    <source>
        <dbReference type="ARBA" id="ARBA00022989"/>
    </source>
</evidence>
<protein>
    <submittedName>
        <fullName evidence="5">Putative SERCA isoform</fullName>
    </submittedName>
</protein>
<dbReference type="GO" id="GO:0000166">
    <property type="term" value="F:nucleotide binding"/>
    <property type="evidence" value="ECO:0007669"/>
    <property type="project" value="InterPro"/>
</dbReference>
<proteinExistence type="evidence at transcript level"/>
<dbReference type="Gene3D" id="3.40.1110.10">
    <property type="entry name" value="Calcium-transporting ATPase, cytoplasmic domain N"/>
    <property type="match status" value="1"/>
</dbReference>
<dbReference type="InterPro" id="IPR018303">
    <property type="entry name" value="ATPase_P-typ_P_site"/>
</dbReference>
<dbReference type="AlphaFoldDB" id="B3SI02"/>
<comment type="subcellular location">
    <subcellularLocation>
        <location evidence="1">Membrane</location>
    </subcellularLocation>
</comment>
<evidence type="ECO:0000256" key="2">
    <source>
        <dbReference type="ARBA" id="ARBA00022692"/>
    </source>
</evidence>
<name>B3SI02_CAVPO</name>
<reference evidence="5" key="1">
    <citation type="submission" date="2007-03" db="EMBL/GenBank/DDBJ databases">
        <title>Multiplex-nested-degenerated-PCR for P-type ATPase cloning: Identification of two new members in intestinal cells.</title>
        <authorList>
            <person name="Rocafull M.A."/>
            <person name="Thomas L.E."/>
            <person name="Romero F.R."/>
            <person name="del Castillo J.R."/>
        </authorList>
    </citation>
    <scope>NUCLEOTIDE SEQUENCE</scope>
    <source>
        <tissue evidence="5">Intestine</tissue>
    </source>
</reference>
<feature type="non-terminal residue" evidence="5">
    <location>
        <position position="71"/>
    </location>
</feature>
<dbReference type="InterPro" id="IPR023299">
    <property type="entry name" value="ATPase_P-typ_cyto_dom_N"/>
</dbReference>
<keyword evidence="4" id="KW-0472">Membrane</keyword>
<evidence type="ECO:0000313" key="5">
    <source>
        <dbReference type="EMBL" id="ACB20767.1"/>
    </source>
</evidence>